<proteinExistence type="predicted"/>
<evidence type="ECO:0000313" key="4">
    <source>
        <dbReference type="Proteomes" id="UP000005442"/>
    </source>
</evidence>
<dbReference type="EMBL" id="CP003169">
    <property type="protein sequence ID" value="AEV73227.1"/>
    <property type="molecule type" value="Genomic_DNA"/>
</dbReference>
<dbReference type="HOGENOM" id="CLU_048111_3_4_11"/>
<feature type="domain" description="SCP" evidence="2">
    <location>
        <begin position="39"/>
        <end position="150"/>
    </location>
</feature>
<feature type="chain" id="PRO_5003516207" evidence="1">
    <location>
        <begin position="33"/>
        <end position="161"/>
    </location>
</feature>
<dbReference type="eggNOG" id="COG2340">
    <property type="taxonomic scope" value="Bacteria"/>
</dbReference>
<protein>
    <submittedName>
        <fullName evidence="3">Cysteine-rich secretory protein family</fullName>
    </submittedName>
</protein>
<dbReference type="PANTHER" id="PTHR31157">
    <property type="entry name" value="SCP DOMAIN-CONTAINING PROTEIN"/>
    <property type="match status" value="1"/>
</dbReference>
<dbReference type="STRING" id="710685.MycrhN_2646"/>
<dbReference type="Pfam" id="PF00188">
    <property type="entry name" value="CAP"/>
    <property type="match status" value="1"/>
</dbReference>
<dbReference type="RefSeq" id="WP_014211037.1">
    <property type="nucleotide sequence ID" value="NC_016604.1"/>
</dbReference>
<dbReference type="Gene3D" id="3.40.33.10">
    <property type="entry name" value="CAP"/>
    <property type="match status" value="1"/>
</dbReference>
<reference evidence="3 4" key="1">
    <citation type="submission" date="2011-12" db="EMBL/GenBank/DDBJ databases">
        <title>Complete sequence of Mycobacterium rhodesiae NBB3.</title>
        <authorList>
            <consortium name="US DOE Joint Genome Institute"/>
            <person name="Lucas S."/>
            <person name="Han J."/>
            <person name="Lapidus A."/>
            <person name="Cheng J.-F."/>
            <person name="Goodwin L."/>
            <person name="Pitluck S."/>
            <person name="Peters L."/>
            <person name="Mikhailova N."/>
            <person name="Gu W."/>
            <person name="Detter J.C."/>
            <person name="Han C."/>
            <person name="Tapia R."/>
            <person name="Land M."/>
            <person name="Hauser L."/>
            <person name="Kyrpides N."/>
            <person name="Ivanova N."/>
            <person name="Pagani I."/>
            <person name="Mattes T."/>
            <person name="Holmes A."/>
            <person name="Rutledge P."/>
            <person name="Paulsen I."/>
            <person name="Coleman N."/>
            <person name="Woyke T."/>
        </authorList>
    </citation>
    <scope>NUCLEOTIDE SEQUENCE [LARGE SCALE GENOMIC DNA]</scope>
    <source>
        <strain evidence="3 4">NBB3</strain>
    </source>
</reference>
<dbReference type="PATRIC" id="fig|710685.3.peg.2635"/>
<sequence length="161" mass="16112">MISRGETNKLVPVCAAALAAFGAVLAAAPAHADDGGELLNEINATRAANGCGPLAPNPQLTASAARHANDMLRTGVAAHTGSDGSSLAQRVTDAGYAGYSNIGEIVFWANGPGGSPAAAVNWWMNSPGHRAIITNCGLTEAGFSSVRSGSMMTATGDFGAK</sequence>
<dbReference type="SUPFAM" id="SSF55797">
    <property type="entry name" value="PR-1-like"/>
    <property type="match status" value="1"/>
</dbReference>
<dbReference type="InterPro" id="IPR035940">
    <property type="entry name" value="CAP_sf"/>
</dbReference>
<dbReference type="InterPro" id="IPR014044">
    <property type="entry name" value="CAP_dom"/>
</dbReference>
<keyword evidence="1" id="KW-0732">Signal</keyword>
<gene>
    <name evidence="3" type="ordered locus">MycrhN_2646</name>
</gene>
<dbReference type="AlphaFoldDB" id="G8RYE8"/>
<keyword evidence="4" id="KW-1185">Reference proteome</keyword>
<evidence type="ECO:0000313" key="3">
    <source>
        <dbReference type="EMBL" id="AEV73227.1"/>
    </source>
</evidence>
<organism evidence="3 4">
    <name type="scientific">Mycolicibacterium rhodesiae (strain NBB3)</name>
    <name type="common">Mycobacterium rhodesiae</name>
    <dbReference type="NCBI Taxonomy" id="710685"/>
    <lineage>
        <taxon>Bacteria</taxon>
        <taxon>Bacillati</taxon>
        <taxon>Actinomycetota</taxon>
        <taxon>Actinomycetes</taxon>
        <taxon>Mycobacteriales</taxon>
        <taxon>Mycobacteriaceae</taxon>
        <taxon>Mycolicibacterium</taxon>
    </lineage>
</organism>
<dbReference type="CDD" id="cd05379">
    <property type="entry name" value="CAP_bacterial"/>
    <property type="match status" value="1"/>
</dbReference>
<feature type="signal peptide" evidence="1">
    <location>
        <begin position="1"/>
        <end position="32"/>
    </location>
</feature>
<dbReference type="KEGG" id="mrh:MycrhN_2646"/>
<evidence type="ECO:0000256" key="1">
    <source>
        <dbReference type="SAM" id="SignalP"/>
    </source>
</evidence>
<evidence type="ECO:0000259" key="2">
    <source>
        <dbReference type="Pfam" id="PF00188"/>
    </source>
</evidence>
<accession>G8RYE8</accession>
<dbReference type="Proteomes" id="UP000005442">
    <property type="component" value="Chromosome"/>
</dbReference>
<name>G8RYE8_MYCRN</name>
<dbReference type="PANTHER" id="PTHR31157:SF1">
    <property type="entry name" value="SCP DOMAIN-CONTAINING PROTEIN"/>
    <property type="match status" value="1"/>
</dbReference>